<dbReference type="Proteomes" id="UP000029981">
    <property type="component" value="Chromosome 3"/>
</dbReference>
<name>A0A0A0L8J5_CUCSA</name>
<protein>
    <submittedName>
        <fullName evidence="2">Uncharacterized protein</fullName>
    </submittedName>
</protein>
<gene>
    <name evidence="2" type="ORF">Csa_3G603570</name>
</gene>
<reference evidence="2 3" key="4">
    <citation type="journal article" date="2011" name="BMC Genomics">
        <title>RNA-Seq improves annotation of protein-coding genes in the cucumber genome.</title>
        <authorList>
            <person name="Li Z."/>
            <person name="Zhang Z."/>
            <person name="Yan P."/>
            <person name="Huang S."/>
            <person name="Fei Z."/>
            <person name="Lin K."/>
        </authorList>
    </citation>
    <scope>NUCLEOTIDE SEQUENCE [LARGE SCALE GENOMIC DNA]</scope>
    <source>
        <strain evidence="3">cv. 9930</strain>
    </source>
</reference>
<keyword evidence="1" id="KW-0812">Transmembrane</keyword>
<dbReference type="EMBL" id="CM002924">
    <property type="protein sequence ID" value="KGN58270.1"/>
    <property type="molecule type" value="Genomic_DNA"/>
</dbReference>
<feature type="transmembrane region" description="Helical" evidence="1">
    <location>
        <begin position="46"/>
        <end position="68"/>
    </location>
</feature>
<dbReference type="AlphaFoldDB" id="A0A0A0L8J5"/>
<accession>A0A0A0L8J5</accession>
<dbReference type="Gramene" id="KGN58270">
    <property type="protein sequence ID" value="KGN58270"/>
    <property type="gene ID" value="Csa_3G603570"/>
</dbReference>
<reference evidence="2 3" key="1">
    <citation type="journal article" date="2009" name="Nat. Genet.">
        <title>The genome of the cucumber, Cucumis sativus L.</title>
        <authorList>
            <person name="Huang S."/>
            <person name="Li R."/>
            <person name="Zhang Z."/>
            <person name="Li L."/>
            <person name="Gu X."/>
            <person name="Fan W."/>
            <person name="Lucas W.J."/>
            <person name="Wang X."/>
            <person name="Xie B."/>
            <person name="Ni P."/>
            <person name="Ren Y."/>
            <person name="Zhu H."/>
            <person name="Li J."/>
            <person name="Lin K."/>
            <person name="Jin W."/>
            <person name="Fei Z."/>
            <person name="Li G."/>
            <person name="Staub J."/>
            <person name="Kilian A."/>
            <person name="van der Vossen E.A."/>
            <person name="Wu Y."/>
            <person name="Guo J."/>
            <person name="He J."/>
            <person name="Jia Z."/>
            <person name="Ren Y."/>
            <person name="Tian G."/>
            <person name="Lu Y."/>
            <person name="Ruan J."/>
            <person name="Qian W."/>
            <person name="Wang M."/>
            <person name="Huang Q."/>
            <person name="Li B."/>
            <person name="Xuan Z."/>
            <person name="Cao J."/>
            <person name="Asan"/>
            <person name="Wu Z."/>
            <person name="Zhang J."/>
            <person name="Cai Q."/>
            <person name="Bai Y."/>
            <person name="Zhao B."/>
            <person name="Han Y."/>
            <person name="Li Y."/>
            <person name="Li X."/>
            <person name="Wang S."/>
            <person name="Shi Q."/>
            <person name="Liu S."/>
            <person name="Cho W.K."/>
            <person name="Kim J.Y."/>
            <person name="Xu Y."/>
            <person name="Heller-Uszynska K."/>
            <person name="Miao H."/>
            <person name="Cheng Z."/>
            <person name="Zhang S."/>
            <person name="Wu J."/>
            <person name="Yang Y."/>
            <person name="Kang H."/>
            <person name="Li M."/>
            <person name="Liang H."/>
            <person name="Ren X."/>
            <person name="Shi Z."/>
            <person name="Wen M."/>
            <person name="Jian M."/>
            <person name="Yang H."/>
            <person name="Zhang G."/>
            <person name="Yang Z."/>
            <person name="Chen R."/>
            <person name="Liu S."/>
            <person name="Li J."/>
            <person name="Ma L."/>
            <person name="Liu H."/>
            <person name="Zhou Y."/>
            <person name="Zhao J."/>
            <person name="Fang X."/>
            <person name="Li G."/>
            <person name="Fang L."/>
            <person name="Li Y."/>
            <person name="Liu D."/>
            <person name="Zheng H."/>
            <person name="Zhang Y."/>
            <person name="Qin N."/>
            <person name="Li Z."/>
            <person name="Yang G."/>
            <person name="Yang S."/>
            <person name="Bolund L."/>
            <person name="Kristiansen K."/>
            <person name="Zheng H."/>
            <person name="Li S."/>
            <person name="Zhang X."/>
            <person name="Yang H."/>
            <person name="Wang J."/>
            <person name="Sun R."/>
            <person name="Zhang B."/>
            <person name="Jiang S."/>
            <person name="Wang J."/>
            <person name="Du Y."/>
            <person name="Li S."/>
        </authorList>
    </citation>
    <scope>NUCLEOTIDE SEQUENCE [LARGE SCALE GENOMIC DNA]</scope>
    <source>
        <strain evidence="3">cv. 9930</strain>
    </source>
</reference>
<keyword evidence="1" id="KW-0472">Membrane</keyword>
<keyword evidence="3" id="KW-1185">Reference proteome</keyword>
<sequence>MDLSTLEHVSSSFVLLCSKNWKQACDVVFRVSVVYRGSGSGSGRDIATFTLVLLTYQTVSSLLIIHLISNFV</sequence>
<evidence type="ECO:0000256" key="1">
    <source>
        <dbReference type="SAM" id="Phobius"/>
    </source>
</evidence>
<reference evidence="2 3" key="2">
    <citation type="journal article" date="2009" name="PLoS ONE">
        <title>An integrated genetic and cytogenetic map of the cucumber genome.</title>
        <authorList>
            <person name="Ren Y."/>
            <person name="Zhang Z."/>
            <person name="Liu J."/>
            <person name="Staub J.E."/>
            <person name="Han Y."/>
            <person name="Cheng Z."/>
            <person name="Li X."/>
            <person name="Lu J."/>
            <person name="Miao H."/>
            <person name="Kang H."/>
            <person name="Xie B."/>
            <person name="Gu X."/>
            <person name="Wang X."/>
            <person name="Du Y."/>
            <person name="Jin W."/>
            <person name="Huang S."/>
        </authorList>
    </citation>
    <scope>NUCLEOTIDE SEQUENCE [LARGE SCALE GENOMIC DNA]</scope>
    <source>
        <strain evidence="3">cv. 9930</strain>
    </source>
</reference>
<evidence type="ECO:0000313" key="2">
    <source>
        <dbReference type="EMBL" id="KGN58270.1"/>
    </source>
</evidence>
<organism evidence="2 3">
    <name type="scientific">Cucumis sativus</name>
    <name type="common">Cucumber</name>
    <dbReference type="NCBI Taxonomy" id="3659"/>
    <lineage>
        <taxon>Eukaryota</taxon>
        <taxon>Viridiplantae</taxon>
        <taxon>Streptophyta</taxon>
        <taxon>Embryophyta</taxon>
        <taxon>Tracheophyta</taxon>
        <taxon>Spermatophyta</taxon>
        <taxon>Magnoliopsida</taxon>
        <taxon>eudicotyledons</taxon>
        <taxon>Gunneridae</taxon>
        <taxon>Pentapetalae</taxon>
        <taxon>rosids</taxon>
        <taxon>fabids</taxon>
        <taxon>Cucurbitales</taxon>
        <taxon>Cucurbitaceae</taxon>
        <taxon>Benincaseae</taxon>
        <taxon>Cucumis</taxon>
    </lineage>
</organism>
<keyword evidence="1" id="KW-1133">Transmembrane helix</keyword>
<proteinExistence type="predicted"/>
<evidence type="ECO:0000313" key="3">
    <source>
        <dbReference type="Proteomes" id="UP000029981"/>
    </source>
</evidence>
<reference evidence="2 3" key="3">
    <citation type="journal article" date="2010" name="BMC Genomics">
        <title>Transcriptome sequencing and comparative analysis of cucumber flowers with different sex types.</title>
        <authorList>
            <person name="Guo S."/>
            <person name="Zheng Y."/>
            <person name="Joung J.G."/>
            <person name="Liu S."/>
            <person name="Zhang Z."/>
            <person name="Crasta O.R."/>
            <person name="Sobral B.W."/>
            <person name="Xu Y."/>
            <person name="Huang S."/>
            <person name="Fei Z."/>
        </authorList>
    </citation>
    <scope>NUCLEOTIDE SEQUENCE [LARGE SCALE GENOMIC DNA]</scope>
    <source>
        <strain evidence="3">cv. 9930</strain>
    </source>
</reference>